<dbReference type="GO" id="GO:0016070">
    <property type="term" value="P:RNA metabolic process"/>
    <property type="evidence" value="ECO:0007669"/>
    <property type="project" value="UniProtKB-ARBA"/>
</dbReference>
<feature type="repeat" description="PPR" evidence="2">
    <location>
        <begin position="71"/>
        <end position="105"/>
    </location>
</feature>
<dbReference type="InterPro" id="IPR046960">
    <property type="entry name" value="PPR_At4g14850-like_plant"/>
</dbReference>
<dbReference type="RefSeq" id="XP_015891198.2">
    <property type="nucleotide sequence ID" value="XM_016035712.4"/>
</dbReference>
<keyword evidence="3" id="KW-1185">Reference proteome</keyword>
<dbReference type="Gene3D" id="1.25.40.10">
    <property type="entry name" value="Tetratricopeptide repeat domain"/>
    <property type="match status" value="3"/>
</dbReference>
<dbReference type="PANTHER" id="PTHR24015">
    <property type="entry name" value="OS07G0578800 PROTEIN-RELATED"/>
    <property type="match status" value="1"/>
</dbReference>
<name>A0A6P4A9B3_ZIZJJ</name>
<proteinExistence type="predicted"/>
<dbReference type="RefSeq" id="XP_048335877.2">
    <property type="nucleotide sequence ID" value="XM_048479920.2"/>
</dbReference>
<feature type="repeat" description="PPR" evidence="2">
    <location>
        <begin position="244"/>
        <end position="274"/>
    </location>
</feature>
<dbReference type="Pfam" id="PF20431">
    <property type="entry name" value="E_motif"/>
    <property type="match status" value="1"/>
</dbReference>
<evidence type="ECO:0000256" key="2">
    <source>
        <dbReference type="PROSITE-ProRule" id="PRU00708"/>
    </source>
</evidence>
<evidence type="ECO:0000313" key="3">
    <source>
        <dbReference type="Proteomes" id="UP001652623"/>
    </source>
</evidence>
<dbReference type="InterPro" id="IPR046848">
    <property type="entry name" value="E_motif"/>
</dbReference>
<dbReference type="PANTHER" id="PTHR24015:SF1973">
    <property type="entry name" value="OS11G0213500 PROTEIN"/>
    <property type="match status" value="1"/>
</dbReference>
<dbReference type="AlphaFoldDB" id="A0A6P4A9B3"/>
<keyword evidence="1" id="KW-0677">Repeat</keyword>
<feature type="repeat" description="PPR" evidence="2">
    <location>
        <begin position="275"/>
        <end position="309"/>
    </location>
</feature>
<dbReference type="PROSITE" id="PS51375">
    <property type="entry name" value="PPR"/>
    <property type="match status" value="4"/>
</dbReference>
<accession>A0A6P4A9B3</accession>
<organism evidence="3 4">
    <name type="scientific">Ziziphus jujuba</name>
    <name type="common">Chinese jujube</name>
    <name type="synonym">Ziziphus sativa</name>
    <dbReference type="NCBI Taxonomy" id="326968"/>
    <lineage>
        <taxon>Eukaryota</taxon>
        <taxon>Viridiplantae</taxon>
        <taxon>Streptophyta</taxon>
        <taxon>Embryophyta</taxon>
        <taxon>Tracheophyta</taxon>
        <taxon>Spermatophyta</taxon>
        <taxon>Magnoliopsida</taxon>
        <taxon>eudicotyledons</taxon>
        <taxon>Gunneridae</taxon>
        <taxon>Pentapetalae</taxon>
        <taxon>rosids</taxon>
        <taxon>fabids</taxon>
        <taxon>Rosales</taxon>
        <taxon>Rhamnaceae</taxon>
        <taxon>Paliureae</taxon>
        <taxon>Ziziphus</taxon>
    </lineage>
</organism>
<reference evidence="4 5" key="1">
    <citation type="submission" date="2025-05" db="UniProtKB">
        <authorList>
            <consortium name="RefSeq"/>
        </authorList>
    </citation>
    <scope>IDENTIFICATION</scope>
    <source>
        <tissue evidence="4 5">Seedling</tissue>
    </source>
</reference>
<dbReference type="InterPro" id="IPR011990">
    <property type="entry name" value="TPR-like_helical_dom_sf"/>
</dbReference>
<evidence type="ECO:0000256" key="1">
    <source>
        <dbReference type="ARBA" id="ARBA00022737"/>
    </source>
</evidence>
<dbReference type="Proteomes" id="UP001652623">
    <property type="component" value="Chromosome 7"/>
</dbReference>
<evidence type="ECO:0000313" key="4">
    <source>
        <dbReference type="RefSeq" id="XP_015891198.2"/>
    </source>
</evidence>
<dbReference type="InParanoid" id="A0A6P4A9B3"/>
<protein>
    <submittedName>
        <fullName evidence="4 5">Pentatricopeptide repeat-containing protein At5g04780, mitochondrial isoform X1</fullName>
    </submittedName>
</protein>
<feature type="repeat" description="PPR" evidence="2">
    <location>
        <begin position="173"/>
        <end position="207"/>
    </location>
</feature>
<dbReference type="NCBIfam" id="TIGR00756">
    <property type="entry name" value="PPR"/>
    <property type="match status" value="4"/>
</dbReference>
<dbReference type="InterPro" id="IPR002885">
    <property type="entry name" value="PPR_rpt"/>
</dbReference>
<gene>
    <name evidence="4 5" type="primary">LOC107425699</name>
</gene>
<dbReference type="Pfam" id="PF01535">
    <property type="entry name" value="PPR"/>
    <property type="match status" value="2"/>
</dbReference>
<evidence type="ECO:0000313" key="5">
    <source>
        <dbReference type="RefSeq" id="XP_048335877.2"/>
    </source>
</evidence>
<dbReference type="GeneID" id="107425699"/>
<dbReference type="Pfam" id="PF13041">
    <property type="entry name" value="PPR_2"/>
    <property type="match status" value="3"/>
</dbReference>
<sequence>MSGGNAFRLSSLVRNCIYHPAVSQAKQIHAQILVHGFLSDVTLQTDLLLLYSKCGFLCDARQVFDRMVDRNMHSWNILIFWYVQNSMFSDALSVFDRFRQMDLRPDHYTFPPLFKACGGVVGYTYLGKLLYGWVIKLGYGGYVVVTSSVLDFCVKCGNIFDARRVFSGMSCRDSVAWNSMISGFGRAGLYTDALNCFREMLAAGVKMDSMTIPSILNVCGGEGDLIRGKEIHGQIHKSLKYDADVAIGNSLIDMYAKCGCLDNAEKVFKNMTNTNIITWTTLISCYGVHGKGEDSLVLLKQMRDFGYEPNHITLTAILASCSHSGLIDEGRKIFNNMWLHYGFKPRVEHYACMVDLLGRFGYLKEALGLVKNMKLMVTSSVWGALLAGCMMHKNVDIGEIAAHQLFDLEPRNPSNYIALCGIYESLGMWDSVSLIRLKMKDLGLVKTPGCSWIMISGKIHKFYQGDNSHPLTVLVCKTLERITKAKLLSGECGVEEYV</sequence>
<dbReference type="KEGG" id="zju:107425699"/>